<protein>
    <submittedName>
        <fullName evidence="2">Uncharacterized protein</fullName>
    </submittedName>
</protein>
<feature type="transmembrane region" description="Helical" evidence="1">
    <location>
        <begin position="29"/>
        <end position="48"/>
    </location>
</feature>
<dbReference type="Proteomes" id="UP000178606">
    <property type="component" value="Unassembled WGS sequence"/>
</dbReference>
<evidence type="ECO:0000256" key="1">
    <source>
        <dbReference type="SAM" id="Phobius"/>
    </source>
</evidence>
<organism evidence="2 3">
    <name type="scientific">Handelsmanbacteria sp. (strain RIFCSPLOWO2_12_FULL_64_10)</name>
    <dbReference type="NCBI Taxonomy" id="1817868"/>
    <lineage>
        <taxon>Bacteria</taxon>
        <taxon>Candidatus Handelsmaniibacteriota</taxon>
    </lineage>
</organism>
<dbReference type="EMBL" id="MFKF01000365">
    <property type="protein sequence ID" value="OGG45840.1"/>
    <property type="molecule type" value="Genomic_DNA"/>
</dbReference>
<evidence type="ECO:0000313" key="2">
    <source>
        <dbReference type="EMBL" id="OGG45840.1"/>
    </source>
</evidence>
<comment type="caution">
    <text evidence="2">The sequence shown here is derived from an EMBL/GenBank/DDBJ whole genome shotgun (WGS) entry which is preliminary data.</text>
</comment>
<reference evidence="2 3" key="1">
    <citation type="journal article" date="2016" name="Nat. Commun.">
        <title>Thousands of microbial genomes shed light on interconnected biogeochemical processes in an aquifer system.</title>
        <authorList>
            <person name="Anantharaman K."/>
            <person name="Brown C.T."/>
            <person name="Hug L.A."/>
            <person name="Sharon I."/>
            <person name="Castelle C.J."/>
            <person name="Probst A.J."/>
            <person name="Thomas B.C."/>
            <person name="Singh A."/>
            <person name="Wilkins M.J."/>
            <person name="Karaoz U."/>
            <person name="Brodie E.L."/>
            <person name="Williams K.H."/>
            <person name="Hubbard S.S."/>
            <person name="Banfield J.F."/>
        </authorList>
    </citation>
    <scope>NUCLEOTIDE SEQUENCE [LARGE SCALE GENOMIC DNA]</scope>
    <source>
        <strain evidence="3">RIFCSPLOWO2_12_FULL_64_10</strain>
    </source>
</reference>
<name>A0A1F6C9S0_HANXR</name>
<keyword evidence="1" id="KW-1133">Transmembrane helix</keyword>
<evidence type="ECO:0000313" key="3">
    <source>
        <dbReference type="Proteomes" id="UP000178606"/>
    </source>
</evidence>
<feature type="transmembrane region" description="Helical" evidence="1">
    <location>
        <begin position="55"/>
        <end position="77"/>
    </location>
</feature>
<sequence length="78" mass="8656">MTRLAIVFILWQREGEAMNDDQRKAVAEFMFNLAIGCLLTLAVGPVLLPDPKYSTLFLAVIGIVCALALFIAGYRLLR</sequence>
<gene>
    <name evidence="2" type="ORF">A3F84_05830</name>
</gene>
<accession>A0A1F6C9S0</accession>
<keyword evidence="1" id="KW-0812">Transmembrane</keyword>
<dbReference type="AlphaFoldDB" id="A0A1F6C9S0"/>
<keyword evidence="1" id="KW-0472">Membrane</keyword>
<proteinExistence type="predicted"/>